<accession>A0A928ZYP6</accession>
<keyword evidence="4" id="KW-1185">Reference proteome</keyword>
<dbReference type="InterPro" id="IPR008613">
    <property type="entry name" value="Excalibur_Ca-bd_domain"/>
</dbReference>
<feature type="domain" description="Excalibur calcium-binding" evidence="2">
    <location>
        <begin position="65"/>
        <end position="77"/>
    </location>
</feature>
<gene>
    <name evidence="3" type="ORF">IQ260_24900</name>
</gene>
<dbReference type="AlphaFoldDB" id="A0A928ZYP6"/>
<evidence type="ECO:0000259" key="2">
    <source>
        <dbReference type="Pfam" id="PF05901"/>
    </source>
</evidence>
<evidence type="ECO:0000313" key="4">
    <source>
        <dbReference type="Proteomes" id="UP000615026"/>
    </source>
</evidence>
<protein>
    <submittedName>
        <fullName evidence="3">Excalibur calcium-binding domain-containing protein</fullName>
    </submittedName>
</protein>
<dbReference type="Proteomes" id="UP000615026">
    <property type="component" value="Unassembled WGS sequence"/>
</dbReference>
<dbReference type="Pfam" id="PF05901">
    <property type="entry name" value="Excalibur"/>
    <property type="match status" value="1"/>
</dbReference>
<evidence type="ECO:0000313" key="3">
    <source>
        <dbReference type="EMBL" id="MBE9069885.1"/>
    </source>
</evidence>
<dbReference type="EMBL" id="JADEXP010000336">
    <property type="protein sequence ID" value="MBE9069885.1"/>
    <property type="molecule type" value="Genomic_DNA"/>
</dbReference>
<feature type="chain" id="PRO_5037020937" evidence="1">
    <location>
        <begin position="21"/>
        <end position="80"/>
    </location>
</feature>
<organism evidence="3 4">
    <name type="scientific">Leptolyngbya cf. ectocarpi LEGE 11479</name>
    <dbReference type="NCBI Taxonomy" id="1828722"/>
    <lineage>
        <taxon>Bacteria</taxon>
        <taxon>Bacillati</taxon>
        <taxon>Cyanobacteriota</taxon>
        <taxon>Cyanophyceae</taxon>
        <taxon>Leptolyngbyales</taxon>
        <taxon>Leptolyngbyaceae</taxon>
        <taxon>Leptolyngbya group</taxon>
        <taxon>Leptolyngbya</taxon>
    </lineage>
</organism>
<reference evidence="3" key="1">
    <citation type="submission" date="2020-10" db="EMBL/GenBank/DDBJ databases">
        <authorList>
            <person name="Castelo-Branco R."/>
            <person name="Eusebio N."/>
            <person name="Adriana R."/>
            <person name="Vieira A."/>
            <person name="Brugerolle De Fraissinette N."/>
            <person name="Rezende De Castro R."/>
            <person name="Schneider M.P."/>
            <person name="Vasconcelos V."/>
            <person name="Leao P.N."/>
        </authorList>
    </citation>
    <scope>NUCLEOTIDE SEQUENCE</scope>
    <source>
        <strain evidence="3">LEGE 11479</strain>
    </source>
</reference>
<feature type="signal peptide" evidence="1">
    <location>
        <begin position="1"/>
        <end position="20"/>
    </location>
</feature>
<keyword evidence="1" id="KW-0732">Signal</keyword>
<evidence type="ECO:0000256" key="1">
    <source>
        <dbReference type="SAM" id="SignalP"/>
    </source>
</evidence>
<comment type="caution">
    <text evidence="3">The sequence shown here is derived from an EMBL/GenBank/DDBJ whole genome shotgun (WGS) entry which is preliminary data.</text>
</comment>
<sequence>MKIVLAVLTTFQLFASVAIAQGSVTCDPHYSGVCIPVYRTEADDVDCSDIEEKNFAVVTIGKDPHKLDRDQDGVACEAQS</sequence>
<name>A0A928ZYP6_LEPEC</name>
<proteinExistence type="predicted"/>
<dbReference type="RefSeq" id="WP_193995773.1">
    <property type="nucleotide sequence ID" value="NZ_JADEXP010000336.1"/>
</dbReference>